<gene>
    <name evidence="3" type="ORF">SAMN05216337_1013157</name>
</gene>
<comment type="similarity">
    <text evidence="1">Belongs to the aldolase class II family.</text>
</comment>
<dbReference type="SMART" id="SM01007">
    <property type="entry name" value="Aldolase_II"/>
    <property type="match status" value="1"/>
</dbReference>
<dbReference type="RefSeq" id="WP_092083341.1">
    <property type="nucleotide sequence ID" value="NZ_FMZW01000013.1"/>
</dbReference>
<dbReference type="Pfam" id="PF00596">
    <property type="entry name" value="Aldolase_II"/>
    <property type="match status" value="1"/>
</dbReference>
<name>A0A1G6WFL4_9BRAD</name>
<proteinExistence type="inferred from homology"/>
<dbReference type="InterPro" id="IPR051017">
    <property type="entry name" value="Aldolase-II_Adducin_sf"/>
</dbReference>
<dbReference type="Gene3D" id="3.40.225.10">
    <property type="entry name" value="Class II aldolase/adducin N-terminal domain"/>
    <property type="match status" value="1"/>
</dbReference>
<dbReference type="Proteomes" id="UP000199245">
    <property type="component" value="Unassembled WGS sequence"/>
</dbReference>
<dbReference type="InterPro" id="IPR036409">
    <property type="entry name" value="Aldolase_II/adducin_N_sf"/>
</dbReference>
<protein>
    <submittedName>
        <fullName evidence="3">Ribulose-5-phosphate 4-epimerase/Fuculose-1-phosphate aldolase</fullName>
    </submittedName>
</protein>
<evidence type="ECO:0000259" key="2">
    <source>
        <dbReference type="SMART" id="SM01007"/>
    </source>
</evidence>
<evidence type="ECO:0000313" key="3">
    <source>
        <dbReference type="EMBL" id="SDD64652.1"/>
    </source>
</evidence>
<sequence length="280" mass="31127">MRQIEVCAVNDIRAVVGEQEWATRVDLAACYRLVALYGMTDLIYNHISAQVPGHHDQYLINPYGMLYEEITASSLVKIDIEGRTLLQPDHGYNVNVAGFYLHAPIHRARPDVKCVLHTHTRAGTAVSTLAEGLLPLSQTAMRFHGRIGYHDFEGPAIDREECDRVVADLGRNNVLVLRNHGLLVCGNTIPQAFNAIYWLEQACRIQVDALGCGRPLHAPTEMAIGNTVTCFAGTEITLDNERDTNPVLNEAAQNQQAGYGLLEWPALRRRLDRIDGSYAQ</sequence>
<dbReference type="GO" id="GO:0005856">
    <property type="term" value="C:cytoskeleton"/>
    <property type="evidence" value="ECO:0007669"/>
    <property type="project" value="TreeGrafter"/>
</dbReference>
<evidence type="ECO:0000313" key="4">
    <source>
        <dbReference type="Proteomes" id="UP000199245"/>
    </source>
</evidence>
<accession>A0A1G6WFL4</accession>
<dbReference type="PANTHER" id="PTHR10672:SF3">
    <property type="entry name" value="PROTEIN HU-LI TAI SHAO"/>
    <property type="match status" value="1"/>
</dbReference>
<dbReference type="EMBL" id="FMZW01000013">
    <property type="protein sequence ID" value="SDD64652.1"/>
    <property type="molecule type" value="Genomic_DNA"/>
</dbReference>
<dbReference type="GO" id="GO:0051015">
    <property type="term" value="F:actin filament binding"/>
    <property type="evidence" value="ECO:0007669"/>
    <property type="project" value="TreeGrafter"/>
</dbReference>
<dbReference type="NCBIfam" id="NF005451">
    <property type="entry name" value="PRK07044.1"/>
    <property type="match status" value="1"/>
</dbReference>
<dbReference type="PANTHER" id="PTHR10672">
    <property type="entry name" value="ADDUCIN"/>
    <property type="match status" value="1"/>
</dbReference>
<organism evidence="3 4">
    <name type="scientific">Bradyrhizobium brasilense</name>
    <dbReference type="NCBI Taxonomy" id="1419277"/>
    <lineage>
        <taxon>Bacteria</taxon>
        <taxon>Pseudomonadati</taxon>
        <taxon>Pseudomonadota</taxon>
        <taxon>Alphaproteobacteria</taxon>
        <taxon>Hyphomicrobiales</taxon>
        <taxon>Nitrobacteraceae</taxon>
        <taxon>Bradyrhizobium</taxon>
    </lineage>
</organism>
<dbReference type="InterPro" id="IPR001303">
    <property type="entry name" value="Aldolase_II/adducin_N"/>
</dbReference>
<dbReference type="SUPFAM" id="SSF53639">
    <property type="entry name" value="AraD/HMP-PK domain-like"/>
    <property type="match status" value="1"/>
</dbReference>
<dbReference type="AlphaFoldDB" id="A0A1G6WFL4"/>
<feature type="domain" description="Class II aldolase/adducin N-terminal" evidence="2">
    <location>
        <begin position="25"/>
        <end position="207"/>
    </location>
</feature>
<reference evidence="3 4" key="1">
    <citation type="submission" date="2016-10" db="EMBL/GenBank/DDBJ databases">
        <authorList>
            <person name="de Groot N.N."/>
        </authorList>
    </citation>
    <scope>NUCLEOTIDE SEQUENCE [LARGE SCALE GENOMIC DNA]</scope>
    <source>
        <strain evidence="3 4">R5</strain>
    </source>
</reference>
<evidence type="ECO:0000256" key="1">
    <source>
        <dbReference type="ARBA" id="ARBA00037961"/>
    </source>
</evidence>